<evidence type="ECO:0000313" key="2">
    <source>
        <dbReference type="Proteomes" id="UP001237642"/>
    </source>
</evidence>
<reference evidence="1" key="2">
    <citation type="submission" date="2023-05" db="EMBL/GenBank/DDBJ databases">
        <authorList>
            <person name="Schelkunov M.I."/>
        </authorList>
    </citation>
    <scope>NUCLEOTIDE SEQUENCE</scope>
    <source>
        <strain evidence="1">Hsosn_3</strain>
        <tissue evidence="1">Leaf</tissue>
    </source>
</reference>
<gene>
    <name evidence="1" type="ORF">POM88_002558</name>
</gene>
<reference evidence="1" key="1">
    <citation type="submission" date="2023-02" db="EMBL/GenBank/DDBJ databases">
        <title>Genome of toxic invasive species Heracleum sosnowskyi carries increased number of genes despite the absence of recent whole-genome duplications.</title>
        <authorList>
            <person name="Schelkunov M."/>
            <person name="Shtratnikova V."/>
            <person name="Makarenko M."/>
            <person name="Klepikova A."/>
            <person name="Omelchenko D."/>
            <person name="Novikova G."/>
            <person name="Obukhova E."/>
            <person name="Bogdanov V."/>
            <person name="Penin A."/>
            <person name="Logacheva M."/>
        </authorList>
    </citation>
    <scope>NUCLEOTIDE SEQUENCE</scope>
    <source>
        <strain evidence="1">Hsosn_3</strain>
        <tissue evidence="1">Leaf</tissue>
    </source>
</reference>
<sequence length="426" mass="48887">MGSRRRKKVRIFIDENDRMTFEKRINISDSWFTCLPALRILGLDNWDLSVSSFSLSFPNLTTLCLYNCTLPKKVWDLPALISLALYDFYYPYDMSDMLSRLTNLQDFTISLAFSQNHFISCPRQLVNLNIRTSSSRNECKSGNIVVLAPRIFNFTSFGIFTTTFGVPELENVNIRLQGWVQGTEEDSEKKLYHRLTNMLAGLGNAKNLTFDVESIEALNEISGLLVSLPSPFCNLNYVKLPKGYKESNMSSALRRYLLGGSPTATIFATLPQNTMKYQEVPNCLTSQKLMLDEALATNVNDRASSCRGNSDFGLWHGHEVNSDFVRLLDLIMTKYPETFEHFTAKSERVYTMKLNMLCTSVSEFLKTSLTEFNIDFITEYRDLFTDLQRWGFNVNWLLSHLKYTEDPQISQQDLHSIDSRPDDAEN</sequence>
<organism evidence="1 2">
    <name type="scientific">Heracleum sosnowskyi</name>
    <dbReference type="NCBI Taxonomy" id="360622"/>
    <lineage>
        <taxon>Eukaryota</taxon>
        <taxon>Viridiplantae</taxon>
        <taxon>Streptophyta</taxon>
        <taxon>Embryophyta</taxon>
        <taxon>Tracheophyta</taxon>
        <taxon>Spermatophyta</taxon>
        <taxon>Magnoliopsida</taxon>
        <taxon>eudicotyledons</taxon>
        <taxon>Gunneridae</taxon>
        <taxon>Pentapetalae</taxon>
        <taxon>asterids</taxon>
        <taxon>campanulids</taxon>
        <taxon>Apiales</taxon>
        <taxon>Apiaceae</taxon>
        <taxon>Apioideae</taxon>
        <taxon>apioid superclade</taxon>
        <taxon>Tordylieae</taxon>
        <taxon>Tordyliinae</taxon>
        <taxon>Heracleum</taxon>
    </lineage>
</organism>
<dbReference type="EMBL" id="JAUIZM010000001">
    <property type="protein sequence ID" value="KAK1402953.1"/>
    <property type="molecule type" value="Genomic_DNA"/>
</dbReference>
<name>A0AAD8JFR2_9APIA</name>
<protein>
    <submittedName>
        <fullName evidence="1">Uncharacterized protein</fullName>
    </submittedName>
</protein>
<proteinExistence type="predicted"/>
<dbReference type="SUPFAM" id="SSF52047">
    <property type="entry name" value="RNI-like"/>
    <property type="match status" value="1"/>
</dbReference>
<keyword evidence="2" id="KW-1185">Reference proteome</keyword>
<dbReference type="Proteomes" id="UP001237642">
    <property type="component" value="Unassembled WGS sequence"/>
</dbReference>
<dbReference type="Gene3D" id="3.80.10.10">
    <property type="entry name" value="Ribonuclease Inhibitor"/>
    <property type="match status" value="1"/>
</dbReference>
<comment type="caution">
    <text evidence="1">The sequence shown here is derived from an EMBL/GenBank/DDBJ whole genome shotgun (WGS) entry which is preliminary data.</text>
</comment>
<dbReference type="InterPro" id="IPR032675">
    <property type="entry name" value="LRR_dom_sf"/>
</dbReference>
<accession>A0AAD8JFR2</accession>
<dbReference type="AlphaFoldDB" id="A0AAD8JFR2"/>
<evidence type="ECO:0000313" key="1">
    <source>
        <dbReference type="EMBL" id="KAK1402953.1"/>
    </source>
</evidence>